<dbReference type="InterPro" id="IPR036942">
    <property type="entry name" value="Beta-barrel_TonB_sf"/>
</dbReference>
<keyword evidence="3 7" id="KW-1134">Transmembrane beta strand</keyword>
<keyword evidence="4 7" id="KW-0812">Transmembrane</keyword>
<protein>
    <submittedName>
        <fullName evidence="10">SusC/RagA family TonB-linked outer membrane protein</fullName>
    </submittedName>
</protein>
<dbReference type="NCBIfam" id="TIGR04056">
    <property type="entry name" value="OMP_RagA_SusC"/>
    <property type="match status" value="1"/>
</dbReference>
<keyword evidence="8" id="KW-0732">Signal</keyword>
<gene>
    <name evidence="10" type="ORF">FSB75_13495</name>
</gene>
<evidence type="ECO:0000313" key="10">
    <source>
        <dbReference type="EMBL" id="QEC56866.1"/>
    </source>
</evidence>
<name>A0A5B8UKA6_9BACT</name>
<evidence type="ECO:0000256" key="6">
    <source>
        <dbReference type="ARBA" id="ARBA00023237"/>
    </source>
</evidence>
<evidence type="ECO:0000256" key="3">
    <source>
        <dbReference type="ARBA" id="ARBA00022452"/>
    </source>
</evidence>
<keyword evidence="11" id="KW-1185">Reference proteome</keyword>
<evidence type="ECO:0000256" key="8">
    <source>
        <dbReference type="SAM" id="SignalP"/>
    </source>
</evidence>
<dbReference type="NCBIfam" id="TIGR04057">
    <property type="entry name" value="SusC_RagA_signa"/>
    <property type="match status" value="1"/>
</dbReference>
<evidence type="ECO:0000256" key="1">
    <source>
        <dbReference type="ARBA" id="ARBA00004571"/>
    </source>
</evidence>
<sequence length="1067" mass="116710">MRKITLLLSMLVLSVLAFAQRTVSGTVRDEKGEPIPFATITQVGKNNATQADANGVFSLKVPDGAQLRITATGHQEQTVTVSGNTVNATLATTQAQLEEVVVTTALGIRKQKKEVGYSTTQVSSKDLTLGRSPNVGSALSGKVAGLSIIQPNSGVTNDVRINLRGNRSLLGNNQPILVVDGSIININYLNQINPNDIDNINILKGAASTALYGNEASNGAIVITTKKGSRNAPTITASSTINLESISLMPKLQNEFGSYGGEGLDAQGRSSYIPYENQSYGPRYDGHSVPLGNPVRIYNADGTFRDSTLMVPYAAVKNGKRNFFNTGVTYQHNVAFSTGDATGQFYISAEDMRRSGTVPDDKSARNSFRINASKDIRKISISANINYIRSTYDIVGPDVNQDRAVYWSVLNAPAHVDFSKFKDVVNNPFATPSGYFNAYYGNPWWTIKNSRQTDTRDNIISNARLEYRPLSWLSASYTVNYNAYFDEYAYHRNSVQYNAGAKFYAENGFDIYPASGGYKTSNYPGVTQTGYRERYNYNRLQGDFLLNLHHDFSKFTSVLLLGQTTYQIRTDQNDLGYDPTTGSVNSYTDISVWGPAYAVGAPLSYHYESTRRTIGAFADLTLGYSGWAFVHGSLRNDWDSRLEKNNRSFLYPAVDVSVLFTDAIPALKNNPILTSGKVRVSYAKVGQVNIDPYGTRDIYTAPASLGFPYATVSGFAVGSRFNNLNIKPEFTAEKEIGLELAWLKNRLLTDFAVFRTNTTNQTLPLGISAATGRTQAYLNIGEVQNTGFEADIKGTLIRSRNFTWTAGVNYSYIQNKVISIAPGVNEQQLLSAGGLGGGIYAIVGQPYPILKTTDWNRDDQGRIIVDKSTGLPTRNATPTAYGTTQAPNRLGLNTTLTYKNFTAGAVAEFRSGAVVLNAIGADLDFTGVSVNNTKFNREKFVIPNSSYDDGTGKYVANTSVVTNTDAWNFFGNIYNTVGSNYVTSADFWKLREVSIGYNLPASFLGKTRVIKAANISLVGRDLFIWTVKENIWTDPEFSNTTGNGTGVTNISQTPSTRKYGISLNLTF</sequence>
<feature type="domain" description="TonB-dependent receptor plug" evidence="9">
    <location>
        <begin position="112"/>
        <end position="220"/>
    </location>
</feature>
<feature type="signal peptide" evidence="8">
    <location>
        <begin position="1"/>
        <end position="19"/>
    </location>
</feature>
<dbReference type="GO" id="GO:0009279">
    <property type="term" value="C:cell outer membrane"/>
    <property type="evidence" value="ECO:0007669"/>
    <property type="project" value="UniProtKB-SubCell"/>
</dbReference>
<evidence type="ECO:0000259" key="9">
    <source>
        <dbReference type="Pfam" id="PF07715"/>
    </source>
</evidence>
<evidence type="ECO:0000256" key="2">
    <source>
        <dbReference type="ARBA" id="ARBA00022448"/>
    </source>
</evidence>
<dbReference type="OrthoDB" id="609136at2"/>
<evidence type="ECO:0000256" key="4">
    <source>
        <dbReference type="ARBA" id="ARBA00022692"/>
    </source>
</evidence>
<dbReference type="RefSeq" id="WP_146788451.1">
    <property type="nucleotide sequence ID" value="NZ_BAABIO010000003.1"/>
</dbReference>
<dbReference type="EMBL" id="CP042433">
    <property type="protein sequence ID" value="QEC56866.1"/>
    <property type="molecule type" value="Genomic_DNA"/>
</dbReference>
<dbReference type="Proteomes" id="UP000321204">
    <property type="component" value="Chromosome"/>
</dbReference>
<comment type="similarity">
    <text evidence="7">Belongs to the TonB-dependent receptor family.</text>
</comment>
<dbReference type="InterPro" id="IPR012910">
    <property type="entry name" value="Plug_dom"/>
</dbReference>
<comment type="subcellular location">
    <subcellularLocation>
        <location evidence="1 7">Cell outer membrane</location>
        <topology evidence="1 7">Multi-pass membrane protein</topology>
    </subcellularLocation>
</comment>
<keyword evidence="6 7" id="KW-0998">Cell outer membrane</keyword>
<dbReference type="Pfam" id="PF13715">
    <property type="entry name" value="CarbopepD_reg_2"/>
    <property type="match status" value="1"/>
</dbReference>
<dbReference type="SUPFAM" id="SSF49464">
    <property type="entry name" value="Carboxypeptidase regulatory domain-like"/>
    <property type="match status" value="1"/>
</dbReference>
<proteinExistence type="inferred from homology"/>
<dbReference type="AlphaFoldDB" id="A0A5B8UKA6"/>
<dbReference type="InterPro" id="IPR008969">
    <property type="entry name" value="CarboxyPept-like_regulatory"/>
</dbReference>
<dbReference type="Gene3D" id="2.40.170.20">
    <property type="entry name" value="TonB-dependent receptor, beta-barrel domain"/>
    <property type="match status" value="1"/>
</dbReference>
<dbReference type="InterPro" id="IPR037066">
    <property type="entry name" value="Plug_dom_sf"/>
</dbReference>
<keyword evidence="2 7" id="KW-0813">Transport</keyword>
<dbReference type="Gene3D" id="2.60.40.1120">
    <property type="entry name" value="Carboxypeptidase-like, regulatory domain"/>
    <property type="match status" value="1"/>
</dbReference>
<dbReference type="InterPro" id="IPR023997">
    <property type="entry name" value="TonB-dep_OMP_SusC/RagA_CS"/>
</dbReference>
<evidence type="ECO:0000313" key="11">
    <source>
        <dbReference type="Proteomes" id="UP000321204"/>
    </source>
</evidence>
<dbReference type="SUPFAM" id="SSF56935">
    <property type="entry name" value="Porins"/>
    <property type="match status" value="1"/>
</dbReference>
<accession>A0A5B8UKA6</accession>
<dbReference type="KEGG" id="fgg:FSB75_13495"/>
<dbReference type="InterPro" id="IPR023996">
    <property type="entry name" value="TonB-dep_OMP_SusC/RagA"/>
</dbReference>
<feature type="chain" id="PRO_5022756358" evidence="8">
    <location>
        <begin position="20"/>
        <end position="1067"/>
    </location>
</feature>
<dbReference type="Gene3D" id="2.170.130.10">
    <property type="entry name" value="TonB-dependent receptor, plug domain"/>
    <property type="match status" value="1"/>
</dbReference>
<dbReference type="Pfam" id="PF07715">
    <property type="entry name" value="Plug"/>
    <property type="match status" value="1"/>
</dbReference>
<keyword evidence="5 7" id="KW-0472">Membrane</keyword>
<evidence type="ECO:0000256" key="5">
    <source>
        <dbReference type="ARBA" id="ARBA00023136"/>
    </source>
</evidence>
<dbReference type="InterPro" id="IPR039426">
    <property type="entry name" value="TonB-dep_rcpt-like"/>
</dbReference>
<reference evidence="10 11" key="1">
    <citation type="journal article" date="2015" name="Int. J. Syst. Evol. Microbiol.">
        <title>Flavisolibacter ginsenosidimutans sp. nov., with ginsenoside-converting activity isolated from soil used for cultivating ginseng.</title>
        <authorList>
            <person name="Zhao Y."/>
            <person name="Liu Q."/>
            <person name="Kang M.S."/>
            <person name="Jin F."/>
            <person name="Yu H."/>
            <person name="Im W.T."/>
        </authorList>
    </citation>
    <scope>NUCLEOTIDE SEQUENCE [LARGE SCALE GENOMIC DNA]</scope>
    <source>
        <strain evidence="10 11">Gsoil 636</strain>
    </source>
</reference>
<dbReference type="PROSITE" id="PS52016">
    <property type="entry name" value="TONB_DEPENDENT_REC_3"/>
    <property type="match status" value="1"/>
</dbReference>
<organism evidence="10 11">
    <name type="scientific">Flavisolibacter ginsenosidimutans</name>
    <dbReference type="NCBI Taxonomy" id="661481"/>
    <lineage>
        <taxon>Bacteria</taxon>
        <taxon>Pseudomonadati</taxon>
        <taxon>Bacteroidota</taxon>
        <taxon>Chitinophagia</taxon>
        <taxon>Chitinophagales</taxon>
        <taxon>Chitinophagaceae</taxon>
        <taxon>Flavisolibacter</taxon>
    </lineage>
</organism>
<evidence type="ECO:0000256" key="7">
    <source>
        <dbReference type="PROSITE-ProRule" id="PRU01360"/>
    </source>
</evidence>